<evidence type="ECO:0000313" key="3">
    <source>
        <dbReference type="Proteomes" id="UP000249254"/>
    </source>
</evidence>
<keyword evidence="3" id="KW-1185">Reference proteome</keyword>
<dbReference type="PANTHER" id="PTHR43372">
    <property type="entry name" value="FATTY-ACID AMIDE HYDROLASE"/>
    <property type="match status" value="1"/>
</dbReference>
<comment type="caution">
    <text evidence="2">The sequence shown here is derived from an EMBL/GenBank/DDBJ whole genome shotgun (WGS) entry which is preliminary data.</text>
</comment>
<gene>
    <name evidence="2" type="ORF">DJ017_02680</name>
</gene>
<evidence type="ECO:0000313" key="2">
    <source>
        <dbReference type="EMBL" id="RAK53507.1"/>
    </source>
</evidence>
<feature type="domain" description="Amidase" evidence="1">
    <location>
        <begin position="25"/>
        <end position="460"/>
    </location>
</feature>
<dbReference type="SUPFAM" id="SSF75304">
    <property type="entry name" value="Amidase signature (AS) enzymes"/>
    <property type="match status" value="1"/>
</dbReference>
<protein>
    <submittedName>
        <fullName evidence="2">Amidase</fullName>
    </submittedName>
</protein>
<sequence length="484" mass="51211">MADVLELDAGGQLAALAGKRISAAELLKAAMARHEQTHEALNAVVMADPERALERAKAIDDLRAKGEALGPLAGLPMTIKDTLDVVGMPASSGLEAMRRRQAEDATSVARARAEGAVIWGKTNTPVMAADWQTYNPLYGTTNNPWDPSRTTGGSSGGAAAALAARVTALEIGSDIGGSLRVPASFCGVFSHKPTWGLVPQHGHVPPRPGSWVERDLNVVGPMARSARDLRLLLSVLAGGSVAPKAQPADLAKARIGLWIEEPLFPLDPEVRALIETLAVELARAGAEVTPIASPVDARTLMGAYHTLLGGVLGEDLPPQALRQMQMMRPFARMALKRGADPLSPAAMALAYTATHREWMEADAVRCRLRHEIEPVFERFDAILAPITPLAAFPHDHRPFQSRSLRLSTGATIPYNSMLNWIALATALGLPATAIPAGRAAANLPVGVQLIGPSGGDARTLSLAQAIDENIRGFIAPGTFTEVRV</sequence>
<dbReference type="AlphaFoldDB" id="A0A328AG66"/>
<evidence type="ECO:0000259" key="1">
    <source>
        <dbReference type="Pfam" id="PF01425"/>
    </source>
</evidence>
<reference evidence="3" key="1">
    <citation type="submission" date="2018-05" db="EMBL/GenBank/DDBJ databases">
        <authorList>
            <person name="Li X."/>
        </authorList>
    </citation>
    <scope>NUCLEOTIDE SEQUENCE [LARGE SCALE GENOMIC DNA]</scope>
    <source>
        <strain evidence="3">LX32</strain>
    </source>
</reference>
<dbReference type="EMBL" id="QFYQ01000001">
    <property type="protein sequence ID" value="RAK53507.1"/>
    <property type="molecule type" value="Genomic_DNA"/>
</dbReference>
<dbReference type="InterPro" id="IPR036928">
    <property type="entry name" value="AS_sf"/>
</dbReference>
<dbReference type="InterPro" id="IPR023631">
    <property type="entry name" value="Amidase_dom"/>
</dbReference>
<organism evidence="2 3">
    <name type="scientific">Phenylobacterium soli</name>
    <dbReference type="NCBI Taxonomy" id="2170551"/>
    <lineage>
        <taxon>Bacteria</taxon>
        <taxon>Pseudomonadati</taxon>
        <taxon>Pseudomonadota</taxon>
        <taxon>Alphaproteobacteria</taxon>
        <taxon>Caulobacterales</taxon>
        <taxon>Caulobacteraceae</taxon>
        <taxon>Phenylobacterium</taxon>
    </lineage>
</organism>
<dbReference type="OrthoDB" id="9814821at2"/>
<dbReference type="PANTHER" id="PTHR43372:SF4">
    <property type="entry name" value="FATTY-ACID AMIDE HYDROLASE 2"/>
    <property type="match status" value="1"/>
</dbReference>
<dbReference type="RefSeq" id="WP_111527259.1">
    <property type="nucleotide sequence ID" value="NZ_JBHRSG010000005.1"/>
</dbReference>
<dbReference type="Pfam" id="PF01425">
    <property type="entry name" value="Amidase"/>
    <property type="match status" value="1"/>
</dbReference>
<dbReference type="Proteomes" id="UP000249254">
    <property type="component" value="Unassembled WGS sequence"/>
</dbReference>
<dbReference type="GO" id="GO:0012505">
    <property type="term" value="C:endomembrane system"/>
    <property type="evidence" value="ECO:0007669"/>
    <property type="project" value="TreeGrafter"/>
</dbReference>
<proteinExistence type="predicted"/>
<name>A0A328AG66_9CAUL</name>
<dbReference type="Gene3D" id="3.90.1300.10">
    <property type="entry name" value="Amidase signature (AS) domain"/>
    <property type="match status" value="1"/>
</dbReference>
<accession>A0A328AG66</accession>
<dbReference type="InterPro" id="IPR052739">
    <property type="entry name" value="FAAH2"/>
</dbReference>